<dbReference type="Pfam" id="PF13379">
    <property type="entry name" value="NMT1_2"/>
    <property type="match status" value="1"/>
</dbReference>
<accession>A0ABS4JHJ3</accession>
<evidence type="ECO:0000313" key="7">
    <source>
        <dbReference type="Proteomes" id="UP001519288"/>
    </source>
</evidence>
<dbReference type="SMART" id="SM00062">
    <property type="entry name" value="PBPb"/>
    <property type="match status" value="1"/>
</dbReference>
<comment type="similarity">
    <text evidence="2">Belongs to the bacterial solute-binding protein SsuA/TauA family.</text>
</comment>
<sequence length="352" mass="37758">MNQYLNSRNLPICIWLMIVLLLSGCGAKDAALTSTTKGEGSSTYPKQIRIGYQVSPNGELLAKALGLAEKKFAGVQVKWIKFDAGRDVNVAMTSGAIDFGMVGTPPAANGISQGLPYQIYYIHDVIAESEALIVKNGVGITNLQGTQGHKIATTFGSTSHFSLLSALKQAGINEKSLTILDIPAPEILAAWQRGDIDGAYIWQPTQSTLIEHGGNVLLTSKDVAAKGGITGEVGVVQKEFLSKYPNVVKDYISVLDEAVQEYRAHPQSASVALSKELGLTVAQSLKAMNEIIVLDALQQTEAAYMGSPDKPGQFGQLLKDTGDFLVEQKTIKSSVNLASYQKALRNDLYPVK</sequence>
<evidence type="ECO:0000256" key="4">
    <source>
        <dbReference type="SAM" id="SignalP"/>
    </source>
</evidence>
<dbReference type="PANTHER" id="PTHR30024:SF47">
    <property type="entry name" value="TAURINE-BINDING PERIPLASMIC PROTEIN"/>
    <property type="match status" value="1"/>
</dbReference>
<dbReference type="SUPFAM" id="SSF53850">
    <property type="entry name" value="Periplasmic binding protein-like II"/>
    <property type="match status" value="1"/>
</dbReference>
<dbReference type="Gene3D" id="3.40.190.10">
    <property type="entry name" value="Periplasmic binding protein-like II"/>
    <property type="match status" value="2"/>
</dbReference>
<organism evidence="6 7">
    <name type="scientific">Paenibacillus shirakamiensis</name>
    <dbReference type="NCBI Taxonomy" id="1265935"/>
    <lineage>
        <taxon>Bacteria</taxon>
        <taxon>Bacillati</taxon>
        <taxon>Bacillota</taxon>
        <taxon>Bacilli</taxon>
        <taxon>Bacillales</taxon>
        <taxon>Paenibacillaceae</taxon>
        <taxon>Paenibacillus</taxon>
    </lineage>
</organism>
<reference evidence="6 7" key="1">
    <citation type="submission" date="2021-03" db="EMBL/GenBank/DDBJ databases">
        <title>Genomic Encyclopedia of Type Strains, Phase IV (KMG-IV): sequencing the most valuable type-strain genomes for metagenomic binning, comparative biology and taxonomic classification.</title>
        <authorList>
            <person name="Goeker M."/>
        </authorList>
    </citation>
    <scope>NUCLEOTIDE SEQUENCE [LARGE SCALE GENOMIC DNA]</scope>
    <source>
        <strain evidence="6 7">DSM 26806</strain>
    </source>
</reference>
<feature type="domain" description="Solute-binding protein family 3/N-terminal" evidence="5">
    <location>
        <begin position="47"/>
        <end position="266"/>
    </location>
</feature>
<name>A0ABS4JHJ3_9BACL</name>
<evidence type="ECO:0000313" key="6">
    <source>
        <dbReference type="EMBL" id="MBP2001189.1"/>
    </source>
</evidence>
<comment type="subcellular location">
    <subcellularLocation>
        <location evidence="1">Periplasm</location>
    </subcellularLocation>
</comment>
<dbReference type="PANTHER" id="PTHR30024">
    <property type="entry name" value="ALIPHATIC SULFONATES-BINDING PROTEIN-RELATED"/>
    <property type="match status" value="1"/>
</dbReference>
<dbReference type="RefSeq" id="WP_209862089.1">
    <property type="nucleotide sequence ID" value="NZ_JAGGLD010000003.1"/>
</dbReference>
<evidence type="ECO:0000256" key="2">
    <source>
        <dbReference type="ARBA" id="ARBA00010742"/>
    </source>
</evidence>
<feature type="chain" id="PRO_5045127960" evidence="4">
    <location>
        <begin position="31"/>
        <end position="352"/>
    </location>
</feature>
<protein>
    <submittedName>
        <fullName evidence="6">Taurine transport system substrate-binding protein</fullName>
    </submittedName>
</protein>
<proteinExistence type="inferred from homology"/>
<dbReference type="Proteomes" id="UP001519288">
    <property type="component" value="Unassembled WGS sequence"/>
</dbReference>
<evidence type="ECO:0000259" key="5">
    <source>
        <dbReference type="SMART" id="SM00062"/>
    </source>
</evidence>
<dbReference type="CDD" id="cd13560">
    <property type="entry name" value="PBP2_taurine"/>
    <property type="match status" value="1"/>
</dbReference>
<keyword evidence="3 4" id="KW-0732">Signal</keyword>
<dbReference type="InterPro" id="IPR010068">
    <property type="entry name" value="Peri-bd_TauA"/>
</dbReference>
<dbReference type="InterPro" id="IPR001638">
    <property type="entry name" value="Solute-binding_3/MltF_N"/>
</dbReference>
<evidence type="ECO:0000256" key="3">
    <source>
        <dbReference type="ARBA" id="ARBA00022729"/>
    </source>
</evidence>
<dbReference type="EMBL" id="JAGGLD010000003">
    <property type="protein sequence ID" value="MBP2001189.1"/>
    <property type="molecule type" value="Genomic_DNA"/>
</dbReference>
<comment type="caution">
    <text evidence="6">The sequence shown here is derived from an EMBL/GenBank/DDBJ whole genome shotgun (WGS) entry which is preliminary data.</text>
</comment>
<gene>
    <name evidence="6" type="ORF">J2Z69_002232</name>
</gene>
<feature type="signal peptide" evidence="4">
    <location>
        <begin position="1"/>
        <end position="30"/>
    </location>
</feature>
<evidence type="ECO:0000256" key="1">
    <source>
        <dbReference type="ARBA" id="ARBA00004418"/>
    </source>
</evidence>
<keyword evidence="7" id="KW-1185">Reference proteome</keyword>